<feature type="compositionally biased region" description="Low complexity" evidence="1">
    <location>
        <begin position="503"/>
        <end position="517"/>
    </location>
</feature>
<dbReference type="KEGG" id="kbi:30211717"/>
<evidence type="ECO:0000313" key="3">
    <source>
        <dbReference type="EMBL" id="WVW86271.1"/>
    </source>
</evidence>
<dbReference type="InterPro" id="IPR036389">
    <property type="entry name" value="RNase_III_sf"/>
</dbReference>
<organism evidence="3 4">
    <name type="scientific">Kwoniella bestiolae CBS 10118</name>
    <dbReference type="NCBI Taxonomy" id="1296100"/>
    <lineage>
        <taxon>Eukaryota</taxon>
        <taxon>Fungi</taxon>
        <taxon>Dikarya</taxon>
        <taxon>Basidiomycota</taxon>
        <taxon>Agaricomycotina</taxon>
        <taxon>Tremellomycetes</taxon>
        <taxon>Tremellales</taxon>
        <taxon>Cryptococcaceae</taxon>
        <taxon>Kwoniella</taxon>
    </lineage>
</organism>
<dbReference type="GeneID" id="30211717"/>
<dbReference type="Proteomes" id="UP000092730">
    <property type="component" value="Chromosome 7"/>
</dbReference>
<protein>
    <recommendedName>
        <fullName evidence="2">RNase III domain-containing protein</fullName>
    </recommendedName>
</protein>
<accession>A0AAJ8KEP1</accession>
<dbReference type="GO" id="GO:0006396">
    <property type="term" value="P:RNA processing"/>
    <property type="evidence" value="ECO:0007669"/>
    <property type="project" value="InterPro"/>
</dbReference>
<dbReference type="SUPFAM" id="SSF69065">
    <property type="entry name" value="RNase III domain-like"/>
    <property type="match status" value="1"/>
</dbReference>
<feature type="domain" description="RNase III" evidence="2">
    <location>
        <begin position="96"/>
        <end position="195"/>
    </location>
</feature>
<dbReference type="Gene3D" id="1.10.1520.10">
    <property type="entry name" value="Ribonuclease III domain"/>
    <property type="match status" value="1"/>
</dbReference>
<dbReference type="RefSeq" id="XP_065726715.1">
    <property type="nucleotide sequence ID" value="XM_065870643.1"/>
</dbReference>
<evidence type="ECO:0000313" key="4">
    <source>
        <dbReference type="Proteomes" id="UP000092730"/>
    </source>
</evidence>
<dbReference type="GO" id="GO:0004525">
    <property type="term" value="F:ribonuclease III activity"/>
    <property type="evidence" value="ECO:0007669"/>
    <property type="project" value="InterPro"/>
</dbReference>
<dbReference type="PROSITE" id="PS50142">
    <property type="entry name" value="RNASE_3_2"/>
    <property type="match status" value="1"/>
</dbReference>
<feature type="region of interest" description="Disordered" evidence="1">
    <location>
        <begin position="489"/>
        <end position="534"/>
    </location>
</feature>
<dbReference type="InterPro" id="IPR000999">
    <property type="entry name" value="RNase_III_dom"/>
</dbReference>
<evidence type="ECO:0000259" key="2">
    <source>
        <dbReference type="PROSITE" id="PS50142"/>
    </source>
</evidence>
<evidence type="ECO:0000256" key="1">
    <source>
        <dbReference type="SAM" id="MobiDB-lite"/>
    </source>
</evidence>
<dbReference type="AlphaFoldDB" id="A0AAJ8KEP1"/>
<dbReference type="Pfam" id="PF00636">
    <property type="entry name" value="Ribonuclease_3"/>
    <property type="match status" value="1"/>
</dbReference>
<name>A0AAJ8KEP1_9TREE</name>
<gene>
    <name evidence="3" type="ORF">I302_108313</name>
</gene>
<sequence length="777" mass="85448">MLSALPLLGVRGTRPTVACRLPLPTSASSRVFQPHIQSLQSHGCLSTKATLDKKAARRARKAARKAAVAGPILIANPSFTFSSENLPPLPVIKDEHLAAASLDNTSVAFQQLALLGDALFRIAAIKSLWNSCSSNGTLSHGCQSLTTNKAFSQIAKAYDIQNGLKGYGSNPSIASEKTLGSALEARMGAAYLDAYIHGKERESLRWGAQVLDMNRWDGMKEYIETAEEKVRKPRLYSIPAKGDIWASGQSAVNLAPAKVDDQILFRKKAQVSTESIISRIFNFIAFSPYNQPVKSKVNPPITLSILLRRRRLSQEQMSPVLSVSPTCRETKQPEQPVSDAPPNDISTLNGWNSCPIPLKEHALPLLLPITSKSEELLGHLSDKDSIAYQQKGRFHLYKLIRQALSVYQHTKANVGYLTGILISTKVLSHLARHYGFDSKPDGSQHTQTEAARRFARYFAMLLKDRKVQNSGESLESWIAKVCSKEVWPTLDKSSMPKPSAPISKVPSKAVSSSAPSASAPPSPSTVQPITPIQPQCHPENVMKVLAEFDQRLLRIEKSLASSALSPAAVSRPSKLSQAKEAADIEYLKPAAKSANIPASLDPTPRSWRPVGSPKAWSKPIIQVNLSRLPPLPDGLRSAYYNKMKVESHDPHLAIVEGFNELKAKMSTIARGYCQHEVTLDVKYVLKHHTAFAVTSHLAKFYDLTPIWLSEDHPQADEQQHHSNTFLALFNTLVGNSSDPKSQHWLSEFLSPEVWVSIKTLAKSFDKTVSMQEKDTGI</sequence>
<reference evidence="3" key="1">
    <citation type="submission" date="2013-07" db="EMBL/GenBank/DDBJ databases">
        <authorList>
            <consortium name="The Broad Institute Genome Sequencing Platform"/>
            <person name="Cuomo C."/>
            <person name="Litvintseva A."/>
            <person name="Chen Y."/>
            <person name="Heitman J."/>
            <person name="Sun S."/>
            <person name="Springer D."/>
            <person name="Dromer F."/>
            <person name="Young S.K."/>
            <person name="Zeng Q."/>
            <person name="Gargeya S."/>
            <person name="Fitzgerald M."/>
            <person name="Abouelleil A."/>
            <person name="Alvarado L."/>
            <person name="Berlin A.M."/>
            <person name="Chapman S.B."/>
            <person name="Dewar J."/>
            <person name="Goldberg J."/>
            <person name="Griggs A."/>
            <person name="Gujja S."/>
            <person name="Hansen M."/>
            <person name="Howarth C."/>
            <person name="Imamovic A."/>
            <person name="Larimer J."/>
            <person name="McCowan C."/>
            <person name="Murphy C."/>
            <person name="Pearson M."/>
            <person name="Priest M."/>
            <person name="Roberts A."/>
            <person name="Saif S."/>
            <person name="Shea T."/>
            <person name="Sykes S."/>
            <person name="Wortman J."/>
            <person name="Nusbaum C."/>
            <person name="Birren B."/>
        </authorList>
    </citation>
    <scope>NUCLEOTIDE SEQUENCE</scope>
    <source>
        <strain evidence="3">CBS 10118</strain>
    </source>
</reference>
<reference evidence="3" key="2">
    <citation type="submission" date="2024-02" db="EMBL/GenBank/DDBJ databases">
        <title>Comparative genomics of Cryptococcus and Kwoniella reveals pathogenesis evolution and contrasting modes of karyotype evolution via chromosome fusion or intercentromeric recombination.</title>
        <authorList>
            <person name="Coelho M.A."/>
            <person name="David-Palma M."/>
            <person name="Shea T."/>
            <person name="Bowers K."/>
            <person name="McGinley-Smith S."/>
            <person name="Mohammad A.W."/>
            <person name="Gnirke A."/>
            <person name="Yurkov A.M."/>
            <person name="Nowrousian M."/>
            <person name="Sun S."/>
            <person name="Cuomo C.A."/>
            <person name="Heitman J."/>
        </authorList>
    </citation>
    <scope>NUCLEOTIDE SEQUENCE</scope>
    <source>
        <strain evidence="3">CBS 10118</strain>
    </source>
</reference>
<keyword evidence="4" id="KW-1185">Reference proteome</keyword>
<feature type="region of interest" description="Disordered" evidence="1">
    <location>
        <begin position="318"/>
        <end position="344"/>
    </location>
</feature>
<feature type="compositionally biased region" description="Polar residues" evidence="1">
    <location>
        <begin position="318"/>
        <end position="327"/>
    </location>
</feature>
<dbReference type="EMBL" id="CP144547">
    <property type="protein sequence ID" value="WVW86271.1"/>
    <property type="molecule type" value="Genomic_DNA"/>
</dbReference>
<proteinExistence type="predicted"/>